<dbReference type="Proteomes" id="UP000887579">
    <property type="component" value="Unplaced"/>
</dbReference>
<reference evidence="2" key="1">
    <citation type="submission" date="2022-11" db="UniProtKB">
        <authorList>
            <consortium name="WormBaseParasite"/>
        </authorList>
    </citation>
    <scope>IDENTIFICATION</scope>
</reference>
<evidence type="ECO:0000313" key="2">
    <source>
        <dbReference type="WBParaSite" id="ES5_v2.g26636.t1"/>
    </source>
</evidence>
<accession>A0AC34GB41</accession>
<protein>
    <submittedName>
        <fullName evidence="2">Uncharacterized protein</fullName>
    </submittedName>
</protein>
<proteinExistence type="predicted"/>
<organism evidence="1 2">
    <name type="scientific">Panagrolaimus sp. ES5</name>
    <dbReference type="NCBI Taxonomy" id="591445"/>
    <lineage>
        <taxon>Eukaryota</taxon>
        <taxon>Metazoa</taxon>
        <taxon>Ecdysozoa</taxon>
        <taxon>Nematoda</taxon>
        <taxon>Chromadorea</taxon>
        <taxon>Rhabditida</taxon>
        <taxon>Tylenchina</taxon>
        <taxon>Panagrolaimomorpha</taxon>
        <taxon>Panagrolaimoidea</taxon>
        <taxon>Panagrolaimidae</taxon>
        <taxon>Panagrolaimus</taxon>
    </lineage>
</organism>
<dbReference type="WBParaSite" id="ES5_v2.g26636.t1">
    <property type="protein sequence ID" value="ES5_v2.g26636.t1"/>
    <property type="gene ID" value="ES5_v2.g26636"/>
</dbReference>
<evidence type="ECO:0000313" key="1">
    <source>
        <dbReference type="Proteomes" id="UP000887579"/>
    </source>
</evidence>
<sequence>KGYIKTMNKLCKYSRETHTALRMQAMELKDHPFYIGIQYHAKFGLSPSMPSPPFIGLIQAALHEKEASETIQTISNDSKSEAKVLKKKKDATCKFEYFIKCKDPIENGIFKISSLERFLKAKLQNLVNDVRVERSKIVISSEKKFSKHYLKYLTKKFLKKESLHESIKVISSAKNTFDLCCFSSDKSDDSDDSDED</sequence>
<name>A0AC34GB41_9BILA</name>